<dbReference type="NCBIfam" id="NF038262">
    <property type="entry name" value="SiaB_fam_kinase"/>
    <property type="match status" value="1"/>
</dbReference>
<name>A0A401FVP2_9BACT</name>
<evidence type="ECO:0008006" key="3">
    <source>
        <dbReference type="Google" id="ProtNLM"/>
    </source>
</evidence>
<proteinExistence type="predicted"/>
<comment type="caution">
    <text evidence="1">The sequence shown here is derived from an EMBL/GenBank/DDBJ whole genome shotgun (WGS) entry which is preliminary data.</text>
</comment>
<dbReference type="Pfam" id="PF19788">
    <property type="entry name" value="DUF6272"/>
    <property type="match status" value="1"/>
</dbReference>
<dbReference type="AlphaFoldDB" id="A0A401FVP2"/>
<dbReference type="EMBL" id="BEXT01000001">
    <property type="protein sequence ID" value="GBC61028.1"/>
    <property type="molecule type" value="Genomic_DNA"/>
</dbReference>
<dbReference type="InterPro" id="IPR046239">
    <property type="entry name" value="DUF6272"/>
</dbReference>
<evidence type="ECO:0000313" key="1">
    <source>
        <dbReference type="EMBL" id="GBC61028.1"/>
    </source>
</evidence>
<dbReference type="Proteomes" id="UP000288096">
    <property type="component" value="Unassembled WGS sequence"/>
</dbReference>
<evidence type="ECO:0000313" key="2">
    <source>
        <dbReference type="Proteomes" id="UP000288096"/>
    </source>
</evidence>
<gene>
    <name evidence="1" type="ORF">DENIS_1988</name>
</gene>
<reference evidence="2" key="1">
    <citation type="submission" date="2017-11" db="EMBL/GenBank/DDBJ databases">
        <authorList>
            <person name="Watanabe M."/>
            <person name="Kojima H."/>
        </authorList>
    </citation>
    <scope>NUCLEOTIDE SEQUENCE [LARGE SCALE GENOMIC DNA]</scope>
    <source>
        <strain evidence="2">Tokyo 01</strain>
    </source>
</reference>
<reference evidence="2" key="2">
    <citation type="submission" date="2019-01" db="EMBL/GenBank/DDBJ databases">
        <title>Genome sequence of Desulfonema ishimotonii strain Tokyo 01.</title>
        <authorList>
            <person name="Fukui M."/>
        </authorList>
    </citation>
    <scope>NUCLEOTIDE SEQUENCE [LARGE SCALE GENOMIC DNA]</scope>
    <source>
        <strain evidence="2">Tokyo 01</strain>
    </source>
</reference>
<accession>A0A401FVP2</accession>
<organism evidence="1 2">
    <name type="scientific">Desulfonema ishimotonii</name>
    <dbReference type="NCBI Taxonomy" id="45657"/>
    <lineage>
        <taxon>Bacteria</taxon>
        <taxon>Pseudomonadati</taxon>
        <taxon>Thermodesulfobacteriota</taxon>
        <taxon>Desulfobacteria</taxon>
        <taxon>Desulfobacterales</taxon>
        <taxon>Desulfococcaceae</taxon>
        <taxon>Desulfonema</taxon>
    </lineage>
</organism>
<sequence>MLKKLYEFKRELEDRHTFFCFSGPISQELVVEIGNTLEQKMNLEKASRTTILRVFSMVVEEAQNIIRYSDEKCPPDGAEGDAEELSFGVVAIGYEDGHYFVSCGNLVERRKVGKLREKLNRLKEMNKDEIKEYYKKQRRKGPDAGSKGAGLGLIEMARKASRPIEFDFRDADEQFSFFAVKTII</sequence>
<keyword evidence="2" id="KW-1185">Reference proteome</keyword>
<dbReference type="OrthoDB" id="5365713at2"/>
<dbReference type="RefSeq" id="WP_124328368.1">
    <property type="nucleotide sequence ID" value="NZ_BEXT01000001.1"/>
</dbReference>
<protein>
    <recommendedName>
        <fullName evidence="3">Histidine kinase</fullName>
    </recommendedName>
</protein>